<name>A0AAE1GZT8_9NEOP</name>
<reference evidence="1" key="1">
    <citation type="submission" date="2021-07" db="EMBL/GenBank/DDBJ databases">
        <authorList>
            <person name="Catto M.A."/>
            <person name="Jacobson A."/>
            <person name="Kennedy G."/>
            <person name="Labadie P."/>
            <person name="Hunt B.G."/>
            <person name="Srinivasan R."/>
        </authorList>
    </citation>
    <scope>NUCLEOTIDE SEQUENCE</scope>
    <source>
        <strain evidence="1">PL_HMW_Pooled</strain>
        <tissue evidence="1">Head</tissue>
    </source>
</reference>
<proteinExistence type="predicted"/>
<keyword evidence="2" id="KW-1185">Reference proteome</keyword>
<comment type="caution">
    <text evidence="1">The sequence shown here is derived from an EMBL/GenBank/DDBJ whole genome shotgun (WGS) entry which is preliminary data.</text>
</comment>
<accession>A0AAE1GZT8</accession>
<dbReference type="EMBL" id="JAHWGI010000289">
    <property type="protein sequence ID" value="KAK3912092.1"/>
    <property type="molecule type" value="Genomic_DNA"/>
</dbReference>
<dbReference type="Proteomes" id="UP001219518">
    <property type="component" value="Unassembled WGS sequence"/>
</dbReference>
<evidence type="ECO:0000313" key="2">
    <source>
        <dbReference type="Proteomes" id="UP001219518"/>
    </source>
</evidence>
<reference evidence="1" key="2">
    <citation type="journal article" date="2023" name="BMC Genomics">
        <title>Pest status, molecular evolution, and epigenetic factors derived from the genome assembly of Frankliniella fusca, a thysanopteran phytovirus vector.</title>
        <authorList>
            <person name="Catto M.A."/>
            <person name="Labadie P.E."/>
            <person name="Jacobson A.L."/>
            <person name="Kennedy G.G."/>
            <person name="Srinivasan R."/>
            <person name="Hunt B.G."/>
        </authorList>
    </citation>
    <scope>NUCLEOTIDE SEQUENCE</scope>
    <source>
        <strain evidence="1">PL_HMW_Pooled</strain>
    </source>
</reference>
<organism evidence="1 2">
    <name type="scientific">Frankliniella fusca</name>
    <dbReference type="NCBI Taxonomy" id="407009"/>
    <lineage>
        <taxon>Eukaryota</taxon>
        <taxon>Metazoa</taxon>
        <taxon>Ecdysozoa</taxon>
        <taxon>Arthropoda</taxon>
        <taxon>Hexapoda</taxon>
        <taxon>Insecta</taxon>
        <taxon>Pterygota</taxon>
        <taxon>Neoptera</taxon>
        <taxon>Paraneoptera</taxon>
        <taxon>Thysanoptera</taxon>
        <taxon>Terebrantia</taxon>
        <taxon>Thripoidea</taxon>
        <taxon>Thripidae</taxon>
        <taxon>Frankliniella</taxon>
    </lineage>
</organism>
<gene>
    <name evidence="1" type="ORF">KUF71_021662</name>
</gene>
<evidence type="ECO:0000313" key="1">
    <source>
        <dbReference type="EMBL" id="KAK3912092.1"/>
    </source>
</evidence>
<protein>
    <submittedName>
        <fullName evidence="1">Integrase</fullName>
    </submittedName>
</protein>
<sequence>MKYKPLSEIITVEEVTADKEKREEEIIKELNAPPQRMTAPKAERHRFRKLAEVLLNTIKTEGCFLWLEEIVSGKRICDRHKSYNGRLKIGSTGQGPFATFRDLREQLWNYVENDIISRIEPQSVDKWEGEKEKAIPSINYDQLRSFQYFHQVLIPEAIKYGFSAVHKCSEEVAETLLNKTSETIYFGRYREKQILIQKHHRNPDLSFSVAEIMRTEWQAFCVYDSDKTSDRAGGRLVFLNLLEFLNGMYLDKISAMCCLVLLNGSVAVFKKLILHHYCPLNSGFKETINGDTSKVNSYIVRILLHAFLVVA</sequence>
<dbReference type="AlphaFoldDB" id="A0AAE1GZT8"/>